<dbReference type="SUPFAM" id="SSF142695">
    <property type="entry name" value="RibA-like"/>
    <property type="match status" value="1"/>
</dbReference>
<comment type="similarity">
    <text evidence="5">In the N-terminal section; belongs to the DHBP synthase family.</text>
</comment>
<feature type="binding site" evidence="14">
    <location>
        <position position="161"/>
    </location>
    <ligand>
        <name>Mg(2+)</name>
        <dbReference type="ChEBI" id="CHEBI:18420"/>
        <label>2</label>
    </ligand>
</feature>
<feature type="domain" description="GTP cyclohydrolase II" evidence="15">
    <location>
        <begin position="228"/>
        <end position="379"/>
    </location>
</feature>
<comment type="subunit">
    <text evidence="14">Homodimer.</text>
</comment>
<comment type="caution">
    <text evidence="16">The sequence shown here is derived from an EMBL/GenBank/DDBJ whole genome shotgun (WGS) entry which is preliminary data.</text>
</comment>
<sequence length="409" mass="44311">MPHTQLNEGEHASDNHSGFQISSVEEVIEELAAGRMVIIVDEADRENEGDLLIAAEHVTPEAINFMARFGRGLICLTLTEERCRTLGLPMMVDSNKSPHHTNFTVSIEAASGVTTGISAPDRARTVQVAVSANVTPDSIVQPGHVFPLRAHPGGVLARAGHTEAGCDLARLAGLTPASVICEILNDDGTMARLPDLTEFAVKHGLKVGTIVDLIHYRSRSESLVTRLSERDIETPYGPCKLVVYNDSIAKTQHMALIRGDIDDGNEVLARVHEPTSPIDLLDINDRRHSWNFHESLARISREGRGVLVLLNWAAGSSVVAESMSNSATRNMAAWSSSELRDFGIGAQILKDLGVRRLRLMAHPRTMPNMSGFDLQVMGYESPEPIGQQGLVPSLSGDRVLPKPGVRAVA</sequence>
<evidence type="ECO:0000256" key="6">
    <source>
        <dbReference type="ARBA" id="ARBA00008976"/>
    </source>
</evidence>
<comment type="pathway">
    <text evidence="4 14">Cofactor biosynthesis; riboflavin biosynthesis; 2-hydroxy-3-oxobutyl phosphate from D-ribulose 5-phosphate: step 1/1.</text>
</comment>
<evidence type="ECO:0000313" key="16">
    <source>
        <dbReference type="EMBL" id="NMG74193.1"/>
    </source>
</evidence>
<evidence type="ECO:0000256" key="9">
    <source>
        <dbReference type="ARBA" id="ARBA00022619"/>
    </source>
</evidence>
<keyword evidence="9 14" id="KW-0686">Riboflavin biosynthesis</keyword>
<dbReference type="PANTHER" id="PTHR21327:SF34">
    <property type="entry name" value="3,4-DIHYDROXY-2-BUTANONE 4-PHOSPHATE SYNTHASE"/>
    <property type="match status" value="1"/>
</dbReference>
<dbReference type="Pfam" id="PF00925">
    <property type="entry name" value="GTP_cyclohydro2"/>
    <property type="match status" value="1"/>
</dbReference>
<keyword evidence="10 14" id="KW-0479">Metal-binding</keyword>
<evidence type="ECO:0000313" key="17">
    <source>
        <dbReference type="Proteomes" id="UP000648984"/>
    </source>
</evidence>
<dbReference type="NCBIfam" id="TIGR00506">
    <property type="entry name" value="ribB"/>
    <property type="match status" value="1"/>
</dbReference>
<keyword evidence="11 14" id="KW-0460">Magnesium</keyword>
<feature type="binding site" evidence="14">
    <location>
        <position position="46"/>
    </location>
    <ligand>
        <name>Mg(2+)</name>
        <dbReference type="ChEBI" id="CHEBI:18420"/>
        <label>1</label>
    </ligand>
</feature>
<evidence type="ECO:0000256" key="7">
    <source>
        <dbReference type="ARBA" id="ARBA00012153"/>
    </source>
</evidence>
<dbReference type="RefSeq" id="WP_169259344.1">
    <property type="nucleotide sequence ID" value="NZ_WTVQ01000006.1"/>
</dbReference>
<evidence type="ECO:0000259" key="15">
    <source>
        <dbReference type="Pfam" id="PF00925"/>
    </source>
</evidence>
<comment type="cofactor">
    <cofactor evidence="14">
        <name>Mg(2+)</name>
        <dbReference type="ChEBI" id="CHEBI:18420"/>
    </cofactor>
    <cofactor evidence="14">
        <name>Mn(2+)</name>
        <dbReference type="ChEBI" id="CHEBI:29035"/>
    </cofactor>
    <text evidence="14">Binds 2 divalent metal cations per subunit. Magnesium or manganese.</text>
</comment>
<comment type="function">
    <text evidence="3 14">Catalyzes the conversion of D-ribulose 5-phosphate to formate and 3,4-dihydroxy-2-butanone 4-phosphate.</text>
</comment>
<gene>
    <name evidence="14 16" type="primary">ribB</name>
    <name evidence="16" type="ORF">GPA25_05420</name>
</gene>
<evidence type="ECO:0000256" key="4">
    <source>
        <dbReference type="ARBA" id="ARBA00004904"/>
    </source>
</evidence>
<evidence type="ECO:0000256" key="2">
    <source>
        <dbReference type="ARBA" id="ARBA00001936"/>
    </source>
</evidence>
<dbReference type="InterPro" id="IPR017945">
    <property type="entry name" value="DHBP_synth_RibB-like_a/b_dom"/>
</dbReference>
<comment type="similarity">
    <text evidence="6">In the C-terminal section; belongs to the GTP cyclohydrolase II family.</text>
</comment>
<keyword evidence="12 14" id="KW-0464">Manganese</keyword>
<keyword evidence="17" id="KW-1185">Reference proteome</keyword>
<keyword evidence="13 14" id="KW-0456">Lyase</keyword>
<evidence type="ECO:0000256" key="3">
    <source>
        <dbReference type="ARBA" id="ARBA00002284"/>
    </source>
</evidence>
<proteinExistence type="inferred from homology"/>
<comment type="similarity">
    <text evidence="14">Belongs to the DHBP synthase family.</text>
</comment>
<accession>A0ABX1Q7A8</accession>
<feature type="site" description="Essential for catalytic activity" evidence="14">
    <location>
        <position position="182"/>
    </location>
</feature>
<protein>
    <recommendedName>
        <fullName evidence="8 14">3,4-dihydroxy-2-butanone 4-phosphate synthase</fullName>
        <shortName evidence="14">DHBP synthase</shortName>
        <ecNumber evidence="7 14">4.1.99.12</ecNumber>
    </recommendedName>
</protein>
<comment type="catalytic activity">
    <reaction evidence="1 14">
        <text>D-ribulose 5-phosphate = (2S)-2-hydroxy-3-oxobutyl phosphate + formate + H(+)</text>
        <dbReference type="Rhea" id="RHEA:18457"/>
        <dbReference type="ChEBI" id="CHEBI:15378"/>
        <dbReference type="ChEBI" id="CHEBI:15740"/>
        <dbReference type="ChEBI" id="CHEBI:58121"/>
        <dbReference type="ChEBI" id="CHEBI:58830"/>
        <dbReference type="EC" id="4.1.99.12"/>
    </reaction>
</comment>
<evidence type="ECO:0000256" key="11">
    <source>
        <dbReference type="ARBA" id="ARBA00022842"/>
    </source>
</evidence>
<dbReference type="InterPro" id="IPR036144">
    <property type="entry name" value="RibA-like_sf"/>
</dbReference>
<evidence type="ECO:0000256" key="13">
    <source>
        <dbReference type="ARBA" id="ARBA00023239"/>
    </source>
</evidence>
<organism evidence="16 17">
    <name type="scientific">Aromatoleum diolicum</name>
    <dbReference type="NCBI Taxonomy" id="75796"/>
    <lineage>
        <taxon>Bacteria</taxon>
        <taxon>Pseudomonadati</taxon>
        <taxon>Pseudomonadota</taxon>
        <taxon>Betaproteobacteria</taxon>
        <taxon>Rhodocyclales</taxon>
        <taxon>Rhodocyclaceae</taxon>
        <taxon>Aromatoleum</taxon>
    </lineage>
</organism>
<dbReference type="GO" id="GO:0008686">
    <property type="term" value="F:3,4-dihydroxy-2-butanone-4-phosphate synthase activity"/>
    <property type="evidence" value="ECO:0007669"/>
    <property type="project" value="UniProtKB-EC"/>
</dbReference>
<name>A0ABX1Q7A8_9RHOO</name>
<evidence type="ECO:0000256" key="1">
    <source>
        <dbReference type="ARBA" id="ARBA00000141"/>
    </source>
</evidence>
<dbReference type="Pfam" id="PF00926">
    <property type="entry name" value="DHBP_synthase"/>
    <property type="match status" value="1"/>
</dbReference>
<dbReference type="Gene3D" id="3.90.870.10">
    <property type="entry name" value="DHBP synthase"/>
    <property type="match status" value="1"/>
</dbReference>
<feature type="binding site" evidence="14">
    <location>
        <begin position="45"/>
        <end position="46"/>
    </location>
    <ligand>
        <name>D-ribulose 5-phosphate</name>
        <dbReference type="ChEBI" id="CHEBI:58121"/>
    </ligand>
</feature>
<feature type="binding site" evidence="14">
    <location>
        <begin position="158"/>
        <end position="162"/>
    </location>
    <ligand>
        <name>D-ribulose 5-phosphate</name>
        <dbReference type="ChEBI" id="CHEBI:58121"/>
    </ligand>
</feature>
<evidence type="ECO:0000256" key="12">
    <source>
        <dbReference type="ARBA" id="ARBA00023211"/>
    </source>
</evidence>
<dbReference type="PANTHER" id="PTHR21327">
    <property type="entry name" value="GTP CYCLOHYDROLASE II-RELATED"/>
    <property type="match status" value="1"/>
</dbReference>
<dbReference type="SUPFAM" id="SSF55821">
    <property type="entry name" value="YrdC/RibB"/>
    <property type="match status" value="1"/>
</dbReference>
<evidence type="ECO:0000256" key="5">
    <source>
        <dbReference type="ARBA" id="ARBA00005520"/>
    </source>
</evidence>
<dbReference type="InterPro" id="IPR032677">
    <property type="entry name" value="GTP_cyclohydro_II"/>
</dbReference>
<evidence type="ECO:0000256" key="8">
    <source>
        <dbReference type="ARBA" id="ARBA00018836"/>
    </source>
</evidence>
<dbReference type="NCBIfam" id="NF010626">
    <property type="entry name" value="PRK14019.1"/>
    <property type="match status" value="1"/>
</dbReference>
<evidence type="ECO:0000256" key="10">
    <source>
        <dbReference type="ARBA" id="ARBA00022723"/>
    </source>
</evidence>
<dbReference type="EMBL" id="WTVQ01000006">
    <property type="protein sequence ID" value="NMG74193.1"/>
    <property type="molecule type" value="Genomic_DNA"/>
</dbReference>
<feature type="binding site" evidence="14">
    <location>
        <position position="46"/>
    </location>
    <ligand>
        <name>Mg(2+)</name>
        <dbReference type="ChEBI" id="CHEBI:18420"/>
        <label>2</label>
    </ligand>
</feature>
<dbReference type="Proteomes" id="UP000648984">
    <property type="component" value="Unassembled WGS sequence"/>
</dbReference>
<feature type="site" description="Essential for catalytic activity" evidence="14">
    <location>
        <position position="144"/>
    </location>
</feature>
<dbReference type="EC" id="4.1.99.12" evidence="7 14"/>
<dbReference type="PIRSF" id="PIRSF001259">
    <property type="entry name" value="RibA"/>
    <property type="match status" value="1"/>
</dbReference>
<reference evidence="16 17" key="1">
    <citation type="submission" date="2019-12" db="EMBL/GenBank/DDBJ databases">
        <title>Comparative genomics gives insights into the taxonomy of the Azoarcus-Aromatoleum group and reveals separate origins of nif in the plant-associated Azoarcus and non-plant-associated Aromatoleum sub-groups.</title>
        <authorList>
            <person name="Lafos M."/>
            <person name="Maluk M."/>
            <person name="Batista M."/>
            <person name="Junghare M."/>
            <person name="Carmona M."/>
            <person name="Faoro H."/>
            <person name="Cruz L.M."/>
            <person name="Battistoni F."/>
            <person name="De Souza E."/>
            <person name="Pedrosa F."/>
            <person name="Chen W.-M."/>
            <person name="Poole P.S."/>
            <person name="Dixon R.A."/>
            <person name="James E.K."/>
        </authorList>
    </citation>
    <scope>NUCLEOTIDE SEQUENCE [LARGE SCALE GENOMIC DNA]</scope>
    <source>
        <strain evidence="16 17">22Lin</strain>
    </source>
</reference>
<comment type="cofactor">
    <cofactor evidence="2">
        <name>Mn(2+)</name>
        <dbReference type="ChEBI" id="CHEBI:29035"/>
    </cofactor>
</comment>
<dbReference type="InterPro" id="IPR000422">
    <property type="entry name" value="DHBP_synthase_RibB"/>
</dbReference>
<feature type="binding site" evidence="14">
    <location>
        <position position="50"/>
    </location>
    <ligand>
        <name>D-ribulose 5-phosphate</name>
        <dbReference type="ChEBI" id="CHEBI:58121"/>
    </ligand>
</feature>
<dbReference type="HAMAP" id="MF_00180">
    <property type="entry name" value="RibB"/>
    <property type="match status" value="1"/>
</dbReference>
<dbReference type="Gene3D" id="3.40.50.10990">
    <property type="entry name" value="GTP cyclohydrolase II"/>
    <property type="match status" value="1"/>
</dbReference>
<evidence type="ECO:0000256" key="14">
    <source>
        <dbReference type="HAMAP-Rule" id="MF_00180"/>
    </source>
</evidence>